<reference evidence="2" key="1">
    <citation type="submission" date="2020-04" db="EMBL/GenBank/DDBJ databases">
        <authorList>
            <person name="Alioto T."/>
            <person name="Alioto T."/>
            <person name="Gomez Garrido J."/>
        </authorList>
    </citation>
    <scope>NUCLEOTIDE SEQUENCE</scope>
    <source>
        <strain evidence="2">A484AB</strain>
    </source>
</reference>
<evidence type="ECO:0000313" key="3">
    <source>
        <dbReference type="Proteomes" id="UP001152795"/>
    </source>
</evidence>
<protein>
    <submittedName>
        <fullName evidence="2">Uncharacterized protein</fullName>
    </submittedName>
</protein>
<evidence type="ECO:0000313" key="2">
    <source>
        <dbReference type="EMBL" id="CAB3996209.1"/>
    </source>
</evidence>
<proteinExistence type="predicted"/>
<keyword evidence="3" id="KW-1185">Reference proteome</keyword>
<feature type="compositionally biased region" description="Basic and acidic residues" evidence="1">
    <location>
        <begin position="33"/>
        <end position="49"/>
    </location>
</feature>
<organism evidence="2 3">
    <name type="scientific">Paramuricea clavata</name>
    <name type="common">Red gorgonian</name>
    <name type="synonym">Violescent sea-whip</name>
    <dbReference type="NCBI Taxonomy" id="317549"/>
    <lineage>
        <taxon>Eukaryota</taxon>
        <taxon>Metazoa</taxon>
        <taxon>Cnidaria</taxon>
        <taxon>Anthozoa</taxon>
        <taxon>Octocorallia</taxon>
        <taxon>Malacalcyonacea</taxon>
        <taxon>Plexauridae</taxon>
        <taxon>Paramuricea</taxon>
    </lineage>
</organism>
<evidence type="ECO:0000256" key="1">
    <source>
        <dbReference type="SAM" id="MobiDB-lite"/>
    </source>
</evidence>
<dbReference type="EMBL" id="CACRXK020002823">
    <property type="protein sequence ID" value="CAB3996209.1"/>
    <property type="molecule type" value="Genomic_DNA"/>
</dbReference>
<name>A0A6S7H0R3_PARCT</name>
<dbReference type="AlphaFoldDB" id="A0A6S7H0R3"/>
<dbReference type="Proteomes" id="UP001152795">
    <property type="component" value="Unassembled WGS sequence"/>
</dbReference>
<sequence length="139" mass="16026">MGAYNPSRGKNIQQMKAAYENEPSPPKPKPRKRDSAMLRDANSVEKTELDSGTDDDSQLSIREVQLLSGNGALRKKFKLLTKHEKDIKCFQITHYAALEYIAENKKKAFEIIKEQRQNLKKLNYLEQNTLANIKDIQLY</sequence>
<comment type="caution">
    <text evidence="2">The sequence shown here is derived from an EMBL/GenBank/DDBJ whole genome shotgun (WGS) entry which is preliminary data.</text>
</comment>
<gene>
    <name evidence="2" type="ORF">PACLA_8A033746</name>
</gene>
<accession>A0A6S7H0R3</accession>
<feature type="region of interest" description="Disordered" evidence="1">
    <location>
        <begin position="1"/>
        <end position="56"/>
    </location>
</feature>